<dbReference type="Proteomes" id="UP001238603">
    <property type="component" value="Unassembled WGS sequence"/>
</dbReference>
<dbReference type="SMART" id="SM00382">
    <property type="entry name" value="AAA"/>
    <property type="match status" value="1"/>
</dbReference>
<dbReference type="Pfam" id="PF00005">
    <property type="entry name" value="ABC_tran"/>
    <property type="match status" value="1"/>
</dbReference>
<dbReference type="EMBL" id="JASVDS010000002">
    <property type="protein sequence ID" value="MDL5032337.1"/>
    <property type="molecule type" value="Genomic_DNA"/>
</dbReference>
<keyword evidence="2" id="KW-0813">Transport</keyword>
<dbReference type="PROSITE" id="PS50893">
    <property type="entry name" value="ABC_TRANSPORTER_2"/>
    <property type="match status" value="1"/>
</dbReference>
<keyword evidence="6" id="KW-0029">Amino-acid transport</keyword>
<keyword evidence="3" id="KW-1003">Cell membrane</keyword>
<evidence type="ECO:0000256" key="3">
    <source>
        <dbReference type="ARBA" id="ARBA00022475"/>
    </source>
</evidence>
<dbReference type="InterPro" id="IPR052156">
    <property type="entry name" value="BCAA_Transport_ATP-bd_LivF"/>
</dbReference>
<evidence type="ECO:0000256" key="6">
    <source>
        <dbReference type="ARBA" id="ARBA00022970"/>
    </source>
</evidence>
<dbReference type="CDD" id="cd03224">
    <property type="entry name" value="ABC_TM1139_LivF_branched"/>
    <property type="match status" value="1"/>
</dbReference>
<organism evidence="8 9">
    <name type="scientific">Roseateles subflavus</name>
    <dbReference type="NCBI Taxonomy" id="3053353"/>
    <lineage>
        <taxon>Bacteria</taxon>
        <taxon>Pseudomonadati</taxon>
        <taxon>Pseudomonadota</taxon>
        <taxon>Betaproteobacteria</taxon>
        <taxon>Burkholderiales</taxon>
        <taxon>Sphaerotilaceae</taxon>
        <taxon>Roseateles</taxon>
    </lineage>
</organism>
<name>A0ABT7LJ57_9BURK</name>
<dbReference type="InterPro" id="IPR003439">
    <property type="entry name" value="ABC_transporter-like_ATP-bd"/>
</dbReference>
<dbReference type="GO" id="GO:0005524">
    <property type="term" value="F:ATP binding"/>
    <property type="evidence" value="ECO:0007669"/>
    <property type="project" value="UniProtKB-KW"/>
</dbReference>
<proteinExistence type="inferred from homology"/>
<evidence type="ECO:0000313" key="8">
    <source>
        <dbReference type="EMBL" id="MDL5032337.1"/>
    </source>
</evidence>
<evidence type="ECO:0000256" key="5">
    <source>
        <dbReference type="ARBA" id="ARBA00022840"/>
    </source>
</evidence>
<keyword evidence="3" id="KW-0472">Membrane</keyword>
<dbReference type="PANTHER" id="PTHR43820">
    <property type="entry name" value="HIGH-AFFINITY BRANCHED-CHAIN AMINO ACID TRANSPORT ATP-BINDING PROTEIN LIVF"/>
    <property type="match status" value="1"/>
</dbReference>
<dbReference type="InterPro" id="IPR003593">
    <property type="entry name" value="AAA+_ATPase"/>
</dbReference>
<keyword evidence="4" id="KW-0547">Nucleotide-binding</keyword>
<dbReference type="InterPro" id="IPR017871">
    <property type="entry name" value="ABC_transporter-like_CS"/>
</dbReference>
<reference evidence="8 9" key="1">
    <citation type="submission" date="2023-06" db="EMBL/GenBank/DDBJ databases">
        <title>Pelomonas sp. APW6 16S ribosomal RNA gene genome sequencing and assembly.</title>
        <authorList>
            <person name="Woo H."/>
        </authorList>
    </citation>
    <scope>NUCLEOTIDE SEQUENCE [LARGE SCALE GENOMIC DNA]</scope>
    <source>
        <strain evidence="8 9">APW6</strain>
    </source>
</reference>
<comment type="similarity">
    <text evidence="1">Belongs to the ABC transporter superfamily.</text>
</comment>
<dbReference type="PROSITE" id="PS00211">
    <property type="entry name" value="ABC_TRANSPORTER_1"/>
    <property type="match status" value="1"/>
</dbReference>
<evidence type="ECO:0000256" key="2">
    <source>
        <dbReference type="ARBA" id="ARBA00022448"/>
    </source>
</evidence>
<evidence type="ECO:0000256" key="1">
    <source>
        <dbReference type="ARBA" id="ARBA00005417"/>
    </source>
</evidence>
<evidence type="ECO:0000313" key="9">
    <source>
        <dbReference type="Proteomes" id="UP001238603"/>
    </source>
</evidence>
<dbReference type="InterPro" id="IPR027417">
    <property type="entry name" value="P-loop_NTPase"/>
</dbReference>
<evidence type="ECO:0000256" key="4">
    <source>
        <dbReference type="ARBA" id="ARBA00022741"/>
    </source>
</evidence>
<feature type="domain" description="ABC transporter" evidence="7">
    <location>
        <begin position="2"/>
        <end position="228"/>
    </location>
</feature>
<accession>A0ABT7LJ57</accession>
<gene>
    <name evidence="8" type="ORF">QRD43_10530</name>
</gene>
<dbReference type="RefSeq" id="WP_285982414.1">
    <property type="nucleotide sequence ID" value="NZ_JASVDS010000002.1"/>
</dbReference>
<comment type="caution">
    <text evidence="8">The sequence shown here is derived from an EMBL/GenBank/DDBJ whole genome shotgun (WGS) entry which is preliminary data.</text>
</comment>
<protein>
    <submittedName>
        <fullName evidence="8">ABC transporter ATP-binding protein</fullName>
    </submittedName>
</protein>
<keyword evidence="9" id="KW-1185">Reference proteome</keyword>
<keyword evidence="5 8" id="KW-0067">ATP-binding</keyword>
<evidence type="ECO:0000259" key="7">
    <source>
        <dbReference type="PROSITE" id="PS50893"/>
    </source>
</evidence>
<dbReference type="PANTHER" id="PTHR43820:SF5">
    <property type="entry name" value="HIGH-AFFINITY BRANCHED-CHAIN AMINO ACID TRANSPORT ATP-BINDING PROTEIN"/>
    <property type="match status" value="1"/>
</dbReference>
<sequence>MLDVRELCAGYGGAQILDRVHFHLAKGEVLGILGRNGAGKSTLVKAVMGMLPETRGSIEFRGQQLLGLPTYRIGRIGVSLVPQGRWIFPKLSVQQNLEAACPVGQDPPDVIFTYFPVLRHRLRQMGGTMSGGEQQMLAIARAMCARPKVLLLDEPSDGVQPNIVQMLGELIPSLCKELEISAVLVEQNLDLVMNAAQRWLVLERGRIVHEGRQTGADELHALEGLLGV</sequence>
<dbReference type="Gene3D" id="3.40.50.300">
    <property type="entry name" value="P-loop containing nucleotide triphosphate hydrolases"/>
    <property type="match status" value="1"/>
</dbReference>
<dbReference type="SUPFAM" id="SSF52540">
    <property type="entry name" value="P-loop containing nucleoside triphosphate hydrolases"/>
    <property type="match status" value="1"/>
</dbReference>